<organism evidence="8 9">
    <name type="scientific">Escallonia herrerae</name>
    <dbReference type="NCBI Taxonomy" id="1293975"/>
    <lineage>
        <taxon>Eukaryota</taxon>
        <taxon>Viridiplantae</taxon>
        <taxon>Streptophyta</taxon>
        <taxon>Embryophyta</taxon>
        <taxon>Tracheophyta</taxon>
        <taxon>Spermatophyta</taxon>
        <taxon>Magnoliopsida</taxon>
        <taxon>eudicotyledons</taxon>
        <taxon>Gunneridae</taxon>
        <taxon>Pentapetalae</taxon>
        <taxon>asterids</taxon>
        <taxon>campanulids</taxon>
        <taxon>Escalloniales</taxon>
        <taxon>Escalloniaceae</taxon>
        <taxon>Escallonia</taxon>
    </lineage>
</organism>
<evidence type="ECO:0000256" key="2">
    <source>
        <dbReference type="ARBA" id="ARBA00012955"/>
    </source>
</evidence>
<gene>
    <name evidence="8" type="ORF">RJ639_033799</name>
</gene>
<dbReference type="HAMAP" id="MF_00235">
    <property type="entry name" value="Adenylate_kinase_Adk"/>
    <property type="match status" value="1"/>
</dbReference>
<evidence type="ECO:0000313" key="9">
    <source>
        <dbReference type="Proteomes" id="UP001188597"/>
    </source>
</evidence>
<comment type="similarity">
    <text evidence="1 7">Belongs to the adenylate kinase family.</text>
</comment>
<evidence type="ECO:0000256" key="1">
    <source>
        <dbReference type="ARBA" id="ARBA00007220"/>
    </source>
</evidence>
<keyword evidence="3 7" id="KW-0808">Transferase</keyword>
<evidence type="ECO:0000256" key="7">
    <source>
        <dbReference type="RuleBase" id="RU003330"/>
    </source>
</evidence>
<protein>
    <recommendedName>
        <fullName evidence="2">adenylate kinase</fullName>
        <ecNumber evidence="2">2.7.4.3</ecNumber>
    </recommendedName>
    <alternativeName>
        <fullName evidence="6">ATP:AMP phosphotransferase</fullName>
    </alternativeName>
</protein>
<evidence type="ECO:0000313" key="8">
    <source>
        <dbReference type="EMBL" id="KAK3034553.1"/>
    </source>
</evidence>
<reference evidence="8" key="1">
    <citation type="submission" date="2022-12" db="EMBL/GenBank/DDBJ databases">
        <title>Draft genome assemblies for two species of Escallonia (Escalloniales).</title>
        <authorList>
            <person name="Chanderbali A."/>
            <person name="Dervinis C."/>
            <person name="Anghel I."/>
            <person name="Soltis D."/>
            <person name="Soltis P."/>
            <person name="Zapata F."/>
        </authorList>
    </citation>
    <scope>NUCLEOTIDE SEQUENCE</scope>
    <source>
        <strain evidence="8">UCBG64.0493</strain>
        <tissue evidence="8">Leaf</tissue>
    </source>
</reference>
<keyword evidence="5 7" id="KW-0418">Kinase</keyword>
<dbReference type="Proteomes" id="UP001188597">
    <property type="component" value="Unassembled WGS sequence"/>
</dbReference>
<evidence type="ECO:0000256" key="5">
    <source>
        <dbReference type="ARBA" id="ARBA00022777"/>
    </source>
</evidence>
<dbReference type="PANTHER" id="PTHR23359">
    <property type="entry name" value="NUCLEOTIDE KINASE"/>
    <property type="match status" value="1"/>
</dbReference>
<evidence type="ECO:0000256" key="3">
    <source>
        <dbReference type="ARBA" id="ARBA00022679"/>
    </source>
</evidence>
<keyword evidence="9" id="KW-1185">Reference proteome</keyword>
<dbReference type="AlphaFoldDB" id="A0AA88X0C6"/>
<dbReference type="GO" id="GO:0005524">
    <property type="term" value="F:ATP binding"/>
    <property type="evidence" value="ECO:0007669"/>
    <property type="project" value="InterPro"/>
</dbReference>
<dbReference type="CDD" id="cd01428">
    <property type="entry name" value="ADK"/>
    <property type="match status" value="1"/>
</dbReference>
<evidence type="ECO:0000256" key="4">
    <source>
        <dbReference type="ARBA" id="ARBA00022741"/>
    </source>
</evidence>
<dbReference type="PROSITE" id="PS00113">
    <property type="entry name" value="ADENYLATE_KINASE"/>
    <property type="match status" value="1"/>
</dbReference>
<accession>A0AA88X0C6</accession>
<keyword evidence="4" id="KW-0547">Nucleotide-binding</keyword>
<dbReference type="Gene3D" id="3.40.50.300">
    <property type="entry name" value="P-loop containing nucleotide triphosphate hydrolases"/>
    <property type="match status" value="1"/>
</dbReference>
<name>A0AA88X0C6_9ASTE</name>
<dbReference type="PRINTS" id="PR00094">
    <property type="entry name" value="ADENYLTKNASE"/>
</dbReference>
<dbReference type="InterPro" id="IPR033690">
    <property type="entry name" value="Adenylat_kinase_CS"/>
</dbReference>
<dbReference type="InterPro" id="IPR000850">
    <property type="entry name" value="Adenylat/UMP-CMP_kin"/>
</dbReference>
<dbReference type="EC" id="2.7.4.3" evidence="2"/>
<dbReference type="EMBL" id="JAVXUP010000197">
    <property type="protein sequence ID" value="KAK3034553.1"/>
    <property type="molecule type" value="Genomic_DNA"/>
</dbReference>
<dbReference type="GO" id="GO:0004017">
    <property type="term" value="F:AMP kinase activity"/>
    <property type="evidence" value="ECO:0007669"/>
    <property type="project" value="UniProtKB-EC"/>
</dbReference>
<comment type="caution">
    <text evidence="8">The sequence shown here is derived from an EMBL/GenBank/DDBJ whole genome shotgun (WGS) entry which is preliminary data.</text>
</comment>
<dbReference type="Pfam" id="PF00406">
    <property type="entry name" value="ADK"/>
    <property type="match status" value="1"/>
</dbReference>
<sequence>MIVRNRQRIVSFPFWRNLWSCRRRRCPNQLSVIFRDGSVKMVLDPAPVKWACVKFGFGMRVVRRLKRQVWKWNPFNAVTLNYRDGCRRRRSSYPNGTVKLGGRSGLEGLNVGGRERELRLERVQWRGGWVGEVDVEAWEKRRSRRFVAMETSAKDVANMGGTHEITNYYANVSRHLYIVLIILTGAPGSGKGTQCSRIVKHYRFCHLSTGDLLEAEINSGSEHGTMITNIKAEGKLVSTELVAKLLQQAMEKSENKKFLIDGFPRNQENLAAAQNILKLEPDLVLVLECSMEVIINRLLNRNQGRVDDNYQTIQRRLQVYTDSTLPVIEYYDSIGKVQKASPPPDPLFIVLRFALLNFTACKCGAGPYSVDGAKTEEEVFEAIEGVFSKLKLGSKDESISIGF</sequence>
<evidence type="ECO:0000256" key="6">
    <source>
        <dbReference type="ARBA" id="ARBA00031517"/>
    </source>
</evidence>
<dbReference type="InterPro" id="IPR027417">
    <property type="entry name" value="P-loop_NTPase"/>
</dbReference>
<proteinExistence type="inferred from homology"/>
<dbReference type="SUPFAM" id="SSF52540">
    <property type="entry name" value="P-loop containing nucleoside triphosphate hydrolases"/>
    <property type="match status" value="1"/>
</dbReference>